<keyword evidence="5" id="KW-0449">Lipoprotein</keyword>
<dbReference type="EMBL" id="CP109965">
    <property type="protein sequence ID" value="WAJ70089.1"/>
    <property type="molecule type" value="Genomic_DNA"/>
</dbReference>
<proteinExistence type="predicted"/>
<evidence type="ECO:0000256" key="6">
    <source>
        <dbReference type="PIRNR" id="PIRNR002859"/>
    </source>
</evidence>
<dbReference type="PROSITE" id="PS51257">
    <property type="entry name" value="PROKAR_LIPOPROTEIN"/>
    <property type="match status" value="1"/>
</dbReference>
<organism evidence="7 8">
    <name type="scientific">Catenovulum adriaticum</name>
    <dbReference type="NCBI Taxonomy" id="2984846"/>
    <lineage>
        <taxon>Bacteria</taxon>
        <taxon>Pseudomonadati</taxon>
        <taxon>Pseudomonadota</taxon>
        <taxon>Gammaproteobacteria</taxon>
        <taxon>Alteromonadales</taxon>
        <taxon>Alteromonadaceae</taxon>
        <taxon>Catenovulum</taxon>
    </lineage>
</organism>
<evidence type="ECO:0000256" key="5">
    <source>
        <dbReference type="ARBA" id="ARBA00023288"/>
    </source>
</evidence>
<feature type="signal peptide" evidence="6">
    <location>
        <begin position="1"/>
        <end position="27"/>
    </location>
</feature>
<gene>
    <name evidence="7" type="ORF">OLW01_13235</name>
</gene>
<dbReference type="Pfam" id="PF05818">
    <property type="entry name" value="TraT"/>
    <property type="match status" value="1"/>
</dbReference>
<evidence type="ECO:0000313" key="8">
    <source>
        <dbReference type="Proteomes" id="UP001163726"/>
    </source>
</evidence>
<keyword evidence="4" id="KW-0564">Palmitate</keyword>
<evidence type="ECO:0000256" key="2">
    <source>
        <dbReference type="ARBA" id="ARBA00022729"/>
    </source>
</evidence>
<keyword evidence="8" id="KW-1185">Reference proteome</keyword>
<dbReference type="Proteomes" id="UP001163726">
    <property type="component" value="Chromosome"/>
</dbReference>
<comment type="subcellular location">
    <subcellularLocation>
        <location evidence="1">Cell outer membrane</location>
        <topology evidence="1">Lipid-anchor</topology>
    </subcellularLocation>
</comment>
<evidence type="ECO:0000256" key="1">
    <source>
        <dbReference type="ARBA" id="ARBA00004459"/>
    </source>
</evidence>
<accession>A0ABY7AKU6</accession>
<sequence length="245" mass="26567">MTARILQLFTITICLSLASGCTSLTTAAKKQDLDINSRLTQTIFLDPVAPDLMTIYLQVRNNSDSENFYLTQGIKDRLINNGYQIINDPTKATYWLQANVRYVGRPEGNEFEDAIGNYKGAIETAGAAIAISDISGGSGRDNVKAAAIGALVGYIADAAISDDYYTAITDVQIAKKVDAGQVITDEEHRLNQGESGQAIQSSQTTSDRQKYQTKVLITANQANMDVVNAETEIAKKLTRVLSGLF</sequence>
<dbReference type="InterPro" id="IPR008874">
    <property type="entry name" value="TraT_complement-R"/>
</dbReference>
<keyword evidence="6" id="KW-0998">Cell outer membrane</keyword>
<keyword evidence="3 6" id="KW-0472">Membrane</keyword>
<evidence type="ECO:0000256" key="3">
    <source>
        <dbReference type="ARBA" id="ARBA00023136"/>
    </source>
</evidence>
<evidence type="ECO:0000313" key="7">
    <source>
        <dbReference type="EMBL" id="WAJ70089.1"/>
    </source>
</evidence>
<reference evidence="7" key="1">
    <citation type="submission" date="2022-10" db="EMBL/GenBank/DDBJ databases">
        <title>Catenovulum adriacola sp. nov. isolated in the Harbour of Susak.</title>
        <authorList>
            <person name="Schoch T."/>
            <person name="Reich S.J."/>
            <person name="Stoeferle S."/>
            <person name="Flaiz M."/>
            <person name="Kazda M."/>
            <person name="Riedel C.U."/>
            <person name="Duerre P."/>
        </authorList>
    </citation>
    <scope>NUCLEOTIDE SEQUENCE</scope>
    <source>
        <strain evidence="7">TS8</strain>
    </source>
</reference>
<evidence type="ECO:0000256" key="4">
    <source>
        <dbReference type="ARBA" id="ARBA00023139"/>
    </source>
</evidence>
<feature type="chain" id="PRO_5045016686" evidence="6">
    <location>
        <begin position="28"/>
        <end position="245"/>
    </location>
</feature>
<protein>
    <submittedName>
        <fullName evidence="7">Complement resistance protein TraT</fullName>
    </submittedName>
</protein>
<keyword evidence="2 6" id="KW-0732">Signal</keyword>
<dbReference type="PIRSF" id="PIRSF002859">
    <property type="entry name" value="Lipo_traT"/>
    <property type="match status" value="1"/>
</dbReference>
<name>A0ABY7AKU6_9ALTE</name>
<dbReference type="RefSeq" id="WP_268074389.1">
    <property type="nucleotide sequence ID" value="NZ_CP109965.1"/>
</dbReference>